<evidence type="ECO:0000256" key="3">
    <source>
        <dbReference type="ARBA" id="ARBA00012513"/>
    </source>
</evidence>
<organism evidence="17">
    <name type="scientific">Aplysia californica</name>
    <name type="common">California sea hare</name>
    <dbReference type="NCBI Taxonomy" id="6500"/>
    <lineage>
        <taxon>Eukaryota</taxon>
        <taxon>Metazoa</taxon>
        <taxon>Spiralia</taxon>
        <taxon>Lophotrochozoa</taxon>
        <taxon>Mollusca</taxon>
        <taxon>Gastropoda</taxon>
        <taxon>Heterobranchia</taxon>
        <taxon>Euthyneura</taxon>
        <taxon>Tectipleura</taxon>
        <taxon>Aplysiida</taxon>
        <taxon>Aplysioidea</taxon>
        <taxon>Aplysiidae</taxon>
        <taxon>Aplysia</taxon>
    </lineage>
</organism>
<dbReference type="FunFam" id="2.30.29.30:FF:000324">
    <property type="entry name" value="Phosphoinositide-dependent kinase 1, isoform F"/>
    <property type="match status" value="1"/>
</dbReference>
<dbReference type="CDD" id="cd05581">
    <property type="entry name" value="STKc_PDK1"/>
    <property type="match status" value="1"/>
</dbReference>
<dbReference type="Proteomes" id="UP000694888">
    <property type="component" value="Unplaced"/>
</dbReference>
<dbReference type="GO" id="GO:0048638">
    <property type="term" value="P:regulation of developmental growth"/>
    <property type="evidence" value="ECO:0007669"/>
    <property type="project" value="UniProtKB-ARBA"/>
</dbReference>
<evidence type="ECO:0000256" key="4">
    <source>
        <dbReference type="ARBA" id="ARBA00018538"/>
    </source>
</evidence>
<dbReference type="GeneID" id="100533218"/>
<evidence type="ECO:0000256" key="12">
    <source>
        <dbReference type="ARBA" id="ARBA00047899"/>
    </source>
</evidence>
<protein>
    <recommendedName>
        <fullName evidence="4">3-phosphoinositide-dependent protein kinase 1</fullName>
        <ecNumber evidence="3">2.7.11.1</ecNumber>
    </recommendedName>
</protein>
<dbReference type="Pfam" id="PF00069">
    <property type="entry name" value="Pkinase"/>
    <property type="match status" value="1"/>
</dbReference>
<gene>
    <name evidence="19" type="primary">LOC100533218</name>
</gene>
<dbReference type="InterPro" id="IPR011993">
    <property type="entry name" value="PH-like_dom_sf"/>
</dbReference>
<keyword evidence="8" id="KW-0808">Transferase</keyword>
<feature type="compositionally biased region" description="Polar residues" evidence="15">
    <location>
        <begin position="152"/>
        <end position="162"/>
    </location>
</feature>
<feature type="compositionally biased region" description="Low complexity" evidence="15">
    <location>
        <begin position="215"/>
        <end position="226"/>
    </location>
</feature>
<keyword evidence="10 17" id="KW-0418">Kinase</keyword>
<feature type="compositionally biased region" description="Basic and acidic residues" evidence="15">
    <location>
        <begin position="202"/>
        <end position="214"/>
    </location>
</feature>
<dbReference type="CDD" id="cd01262">
    <property type="entry name" value="PH_PDK1"/>
    <property type="match status" value="1"/>
</dbReference>
<feature type="compositionally biased region" description="Polar residues" evidence="15">
    <location>
        <begin position="122"/>
        <end position="132"/>
    </location>
</feature>
<evidence type="ECO:0000256" key="13">
    <source>
        <dbReference type="ARBA" id="ARBA00048679"/>
    </source>
</evidence>
<proteinExistence type="evidence at transcript level"/>
<dbReference type="PROSITE" id="PS00107">
    <property type="entry name" value="PROTEIN_KINASE_ATP"/>
    <property type="match status" value="1"/>
</dbReference>
<feature type="compositionally biased region" description="Polar residues" evidence="15">
    <location>
        <begin position="274"/>
        <end position="289"/>
    </location>
</feature>
<feature type="compositionally biased region" description="Polar residues" evidence="15">
    <location>
        <begin position="47"/>
        <end position="77"/>
    </location>
</feature>
<evidence type="ECO:0000313" key="18">
    <source>
        <dbReference type="Proteomes" id="UP000694888"/>
    </source>
</evidence>
<feature type="region of interest" description="Disordered" evidence="15">
    <location>
        <begin position="247"/>
        <end position="355"/>
    </location>
</feature>
<evidence type="ECO:0000256" key="2">
    <source>
        <dbReference type="ARBA" id="ARBA00010006"/>
    </source>
</evidence>
<dbReference type="GO" id="GO:0005524">
    <property type="term" value="F:ATP binding"/>
    <property type="evidence" value="ECO:0007669"/>
    <property type="project" value="UniProtKB-UniRule"/>
</dbReference>
<dbReference type="GO" id="GO:0005737">
    <property type="term" value="C:cytoplasm"/>
    <property type="evidence" value="ECO:0007669"/>
    <property type="project" value="UniProtKB-SubCell"/>
</dbReference>
<keyword evidence="9 14" id="KW-0547">Nucleotide-binding</keyword>
<dbReference type="AlphaFoldDB" id="Q9BMX6"/>
<dbReference type="InterPro" id="IPR017441">
    <property type="entry name" value="Protein_kinase_ATP_BS"/>
</dbReference>
<evidence type="ECO:0000256" key="6">
    <source>
        <dbReference type="ARBA" id="ARBA00022490"/>
    </source>
</evidence>
<keyword evidence="6" id="KW-0963">Cytoplasm</keyword>
<feature type="compositionally biased region" description="Polar residues" evidence="15">
    <location>
        <begin position="313"/>
        <end position="334"/>
    </location>
</feature>
<keyword evidence="18" id="KW-1185">Reference proteome</keyword>
<dbReference type="InterPro" id="IPR033931">
    <property type="entry name" value="PDK1-typ_PH"/>
</dbReference>
<comment type="subcellular location">
    <subcellularLocation>
        <location evidence="1">Cytoplasm</location>
    </subcellularLocation>
</comment>
<dbReference type="PANTHER" id="PTHR24356:SF163">
    <property type="entry name" value="3-PHOSPHOINOSITIDE-DEPENDENT PROTEIN KINASE 1-RELATED"/>
    <property type="match status" value="1"/>
</dbReference>
<dbReference type="Gene3D" id="1.10.510.10">
    <property type="entry name" value="Transferase(Phosphotransferase) domain 1"/>
    <property type="match status" value="1"/>
</dbReference>
<dbReference type="EC" id="2.7.11.1" evidence="3"/>
<reference evidence="19" key="2">
    <citation type="submission" date="2025-05" db="UniProtKB">
        <authorList>
            <consortium name="RefSeq"/>
        </authorList>
    </citation>
    <scope>IDENTIFICATION</scope>
</reference>
<evidence type="ECO:0000256" key="15">
    <source>
        <dbReference type="SAM" id="MobiDB-lite"/>
    </source>
</evidence>
<dbReference type="GO" id="GO:0004674">
    <property type="term" value="F:protein serine/threonine kinase activity"/>
    <property type="evidence" value="ECO:0007669"/>
    <property type="project" value="UniProtKB-KW"/>
</dbReference>
<comment type="catalytic activity">
    <reaction evidence="13">
        <text>L-seryl-[protein] + ATP = O-phospho-L-seryl-[protein] + ADP + H(+)</text>
        <dbReference type="Rhea" id="RHEA:17989"/>
        <dbReference type="Rhea" id="RHEA-COMP:9863"/>
        <dbReference type="Rhea" id="RHEA-COMP:11604"/>
        <dbReference type="ChEBI" id="CHEBI:15378"/>
        <dbReference type="ChEBI" id="CHEBI:29999"/>
        <dbReference type="ChEBI" id="CHEBI:30616"/>
        <dbReference type="ChEBI" id="CHEBI:83421"/>
        <dbReference type="ChEBI" id="CHEBI:456216"/>
        <dbReference type="EC" id="2.7.11.1"/>
    </reaction>
</comment>
<dbReference type="EMBL" id="AF294916">
    <property type="protein sequence ID" value="AAG60622.1"/>
    <property type="molecule type" value="mRNA"/>
</dbReference>
<dbReference type="InterPro" id="IPR039046">
    <property type="entry name" value="PDPK1"/>
</dbReference>
<comment type="catalytic activity">
    <reaction evidence="12">
        <text>L-threonyl-[protein] + ATP = O-phospho-L-threonyl-[protein] + ADP + H(+)</text>
        <dbReference type="Rhea" id="RHEA:46608"/>
        <dbReference type="Rhea" id="RHEA-COMP:11060"/>
        <dbReference type="Rhea" id="RHEA-COMP:11605"/>
        <dbReference type="ChEBI" id="CHEBI:15378"/>
        <dbReference type="ChEBI" id="CHEBI:30013"/>
        <dbReference type="ChEBI" id="CHEBI:30616"/>
        <dbReference type="ChEBI" id="CHEBI:61977"/>
        <dbReference type="ChEBI" id="CHEBI:456216"/>
        <dbReference type="EC" id="2.7.11.1"/>
    </reaction>
</comment>
<dbReference type="InterPro" id="IPR011009">
    <property type="entry name" value="Kinase-like_dom_sf"/>
</dbReference>
<keyword evidence="7" id="KW-0723">Serine/threonine-protein kinase</keyword>
<keyword evidence="5" id="KW-0217">Developmental protein</keyword>
<evidence type="ECO:0000256" key="7">
    <source>
        <dbReference type="ARBA" id="ARBA00022527"/>
    </source>
</evidence>
<dbReference type="PANTHER" id="PTHR24356">
    <property type="entry name" value="SERINE/THREONINE-PROTEIN KINASE"/>
    <property type="match status" value="1"/>
</dbReference>
<feature type="compositionally biased region" description="Low complexity" evidence="15">
    <location>
        <begin position="249"/>
        <end position="272"/>
    </location>
</feature>
<evidence type="ECO:0000313" key="19">
    <source>
        <dbReference type="RefSeq" id="NP_001191464.1"/>
    </source>
</evidence>
<evidence type="ECO:0000256" key="8">
    <source>
        <dbReference type="ARBA" id="ARBA00022679"/>
    </source>
</evidence>
<dbReference type="PROSITE" id="PS50011">
    <property type="entry name" value="PROTEIN_KINASE_DOM"/>
    <property type="match status" value="1"/>
</dbReference>
<evidence type="ECO:0000256" key="9">
    <source>
        <dbReference type="ARBA" id="ARBA00022741"/>
    </source>
</evidence>
<comment type="similarity">
    <text evidence="2">Belongs to the protein kinase superfamily. AGC Ser/Thr protein kinase family. PDPK1 subfamily.</text>
</comment>
<sequence length="822" mass="90146">MDGAEGSVVPLGEDVRTCKGASGQGTSVSESGANGAAGDCATEQAEHSNGLSEKMSNLNSISSSDTPVDNTQEQDSVTGVCRSLSAEPEMEVGTQPVFTDLEGKVGDNVEGSEEYIEDIKETSPSPCESMDSSRPGGDTSRESSECPSSLSYRDNMSSQMSMASYPGDIRNTTPDLPMSMSRESSFAFLREESVVSNSSSNQDKEEFLSARESLESSSSAGSCRSGGNLGIKPGELMNQLVEGPLITLPPAQLSSGSSSAPISSPQAESAAPTPSGQTLSGTHVPQAQGTVEEAQPAPPTHHPTYAEVAHHSVGSNAPRSSATSAGGDQGSTDKSTPSSAPTQAPSSGSTAQSSAATAAANKARVKKTPNDFIFGKVIGEGSYSTVYLAKEVSTQKEFAIKVCDKKHLIRERKTHFVMREKEVLMKLDHPFFIRLAYTFQDPERLYYTLTYARNGELLGYLHKLSAFDVPCTRFYTAEIVLALEYLHSLGIVHRDLKPENILLSEDMHIKITDFGTSKILSSDSKPEVKRKNSFVGTAEYVSPEVLNNQPANFGSDLWGLGCIIYQCLSGSLPFRCGNEYQTFQKIVKAEYDFPEGFHPHAKDLVQKLLVIEPADRLGMADMGDLKRHPFYEGVDWENLPQSTPPKLMPYLPATANNPEFWGQDHRTGFDDQRLAEIITGQGVDGTQSPELEEVVRAPSQVEEDARKEKLAKQRAENPFHQFVEDNLILRQGFVDKRKGLFARKRMLLLTEGPHLYYVDAHNKVLKGEIPWSKELRPEAKNFKIFFVHTPNRTYYLESRHPDAQLWVKKIQEVWKKYYDADS</sequence>
<evidence type="ECO:0000256" key="5">
    <source>
        <dbReference type="ARBA" id="ARBA00022473"/>
    </source>
</evidence>
<dbReference type="RefSeq" id="NP_001191464.1">
    <property type="nucleotide sequence ID" value="NM_001204535.1"/>
</dbReference>
<dbReference type="FunFam" id="1.10.510.10:FF:000163">
    <property type="entry name" value="3-phosphoinositide-dependent protein kinase 1"/>
    <property type="match status" value="1"/>
</dbReference>
<accession>Q9BMX6</accession>
<keyword evidence="11 14" id="KW-0067">ATP-binding</keyword>
<evidence type="ECO:0000256" key="11">
    <source>
        <dbReference type="ARBA" id="ARBA00022840"/>
    </source>
</evidence>
<evidence type="ECO:0000256" key="14">
    <source>
        <dbReference type="PROSITE-ProRule" id="PRU10141"/>
    </source>
</evidence>
<dbReference type="InterPro" id="IPR008271">
    <property type="entry name" value="Ser/Thr_kinase_AS"/>
</dbReference>
<dbReference type="SMART" id="SM00220">
    <property type="entry name" value="S_TKc"/>
    <property type="match status" value="1"/>
</dbReference>
<feature type="compositionally biased region" description="Low complexity" evidence="15">
    <location>
        <begin position="335"/>
        <end position="355"/>
    </location>
</feature>
<dbReference type="InterPro" id="IPR050236">
    <property type="entry name" value="Ser_Thr_kinase_AGC"/>
</dbReference>
<evidence type="ECO:0000313" key="17">
    <source>
        <dbReference type="EMBL" id="AAG60622.1"/>
    </source>
</evidence>
<dbReference type="PROSITE" id="PS00108">
    <property type="entry name" value="PROTEIN_KINASE_ST"/>
    <property type="match status" value="1"/>
</dbReference>
<dbReference type="InterPro" id="IPR000719">
    <property type="entry name" value="Prot_kinase_dom"/>
</dbReference>
<dbReference type="FunFam" id="3.30.200.20:FF:000191">
    <property type="entry name" value="3-phosphoinositide-dependent protein kinase 2-like"/>
    <property type="match status" value="1"/>
</dbReference>
<dbReference type="GO" id="GO:1901701">
    <property type="term" value="P:cellular response to oxygen-containing compound"/>
    <property type="evidence" value="ECO:0007669"/>
    <property type="project" value="UniProtKB-ARBA"/>
</dbReference>
<feature type="binding site" evidence="14">
    <location>
        <position position="401"/>
    </location>
    <ligand>
        <name>ATP</name>
        <dbReference type="ChEBI" id="CHEBI:30616"/>
    </ligand>
</feature>
<dbReference type="Pfam" id="PF14593">
    <property type="entry name" value="PH_3"/>
    <property type="match status" value="1"/>
</dbReference>
<reference evidence="17 19" key="1">
    <citation type="journal article" date="2001" name="J. Neurosci.">
        <title>Serotonin activates S6 kinase in a rapamycin-sensitive manner in Aplysia synaptosomes.</title>
        <authorList>
            <person name="Khan A."/>
            <person name="Pepio A.M."/>
            <person name="Sossin W.S."/>
        </authorList>
    </citation>
    <scope>NUCLEOTIDE SEQUENCE</scope>
</reference>
<dbReference type="SUPFAM" id="SSF56112">
    <property type="entry name" value="Protein kinase-like (PK-like)"/>
    <property type="match status" value="1"/>
</dbReference>
<evidence type="ECO:0000256" key="1">
    <source>
        <dbReference type="ARBA" id="ARBA00004496"/>
    </source>
</evidence>
<feature type="region of interest" description="Disordered" evidence="15">
    <location>
        <begin position="1"/>
        <end position="235"/>
    </location>
</feature>
<dbReference type="SUPFAM" id="SSF50729">
    <property type="entry name" value="PH domain-like"/>
    <property type="match status" value="1"/>
</dbReference>
<feature type="domain" description="Protein kinase" evidence="16">
    <location>
        <begin position="372"/>
        <end position="631"/>
    </location>
</feature>
<dbReference type="OrthoDB" id="347657at2759"/>
<dbReference type="GO" id="GO:0035556">
    <property type="term" value="P:intracellular signal transduction"/>
    <property type="evidence" value="ECO:0007669"/>
    <property type="project" value="TreeGrafter"/>
</dbReference>
<evidence type="ECO:0000256" key="10">
    <source>
        <dbReference type="ARBA" id="ARBA00022777"/>
    </source>
</evidence>
<evidence type="ECO:0000259" key="16">
    <source>
        <dbReference type="PROSITE" id="PS50011"/>
    </source>
</evidence>
<name>Q9BMX6_APLCA</name>
<dbReference type="Gene3D" id="3.30.200.20">
    <property type="entry name" value="Phosphorylase Kinase, domain 1"/>
    <property type="match status" value="1"/>
</dbReference>
<dbReference type="Gene3D" id="2.30.29.30">
    <property type="entry name" value="Pleckstrin-homology domain (PH domain)/Phosphotyrosine-binding domain (PTB)"/>
    <property type="match status" value="1"/>
</dbReference>